<organism evidence="1">
    <name type="scientific">gut metagenome</name>
    <dbReference type="NCBI Taxonomy" id="749906"/>
    <lineage>
        <taxon>unclassified sequences</taxon>
        <taxon>metagenomes</taxon>
        <taxon>organismal metagenomes</taxon>
    </lineage>
</organism>
<name>J9FL58_9ZZZZ</name>
<protein>
    <submittedName>
        <fullName evidence="1">Uncharacterized protein</fullName>
    </submittedName>
</protein>
<sequence>MADTSPRQQAVIHPLPLGWPTFPEAINNWLRTYSFVSPLLMPWLSIS</sequence>
<dbReference type="EMBL" id="AMCI01005967">
    <property type="protein sequence ID" value="EJW95153.1"/>
    <property type="molecule type" value="Genomic_DNA"/>
</dbReference>
<comment type="caution">
    <text evidence="1">The sequence shown here is derived from an EMBL/GenBank/DDBJ whole genome shotgun (WGS) entry which is preliminary data.</text>
</comment>
<proteinExistence type="predicted"/>
<evidence type="ECO:0000313" key="1">
    <source>
        <dbReference type="EMBL" id="EJW95153.1"/>
    </source>
</evidence>
<dbReference type="AlphaFoldDB" id="J9FL58"/>
<reference evidence="1" key="1">
    <citation type="journal article" date="2012" name="PLoS ONE">
        <title>Gene sets for utilization of primary and secondary nutrition supplies in the distal gut of endangered iberian lynx.</title>
        <authorList>
            <person name="Alcaide M."/>
            <person name="Messina E."/>
            <person name="Richter M."/>
            <person name="Bargiela R."/>
            <person name="Peplies J."/>
            <person name="Huws S.A."/>
            <person name="Newbold C.J."/>
            <person name="Golyshin P.N."/>
            <person name="Simon M.A."/>
            <person name="Lopez G."/>
            <person name="Yakimov M.M."/>
            <person name="Ferrer M."/>
        </authorList>
    </citation>
    <scope>NUCLEOTIDE SEQUENCE</scope>
</reference>
<accession>J9FL58</accession>
<gene>
    <name evidence="1" type="ORF">EVA_16739</name>
</gene>